<name>U9SSP1_RHIID</name>
<proteinExistence type="predicted"/>
<dbReference type="EMBL" id="KI299032">
    <property type="protein sequence ID" value="ERZ98121.1"/>
    <property type="molecule type" value="Genomic_DNA"/>
</dbReference>
<protein>
    <submittedName>
        <fullName evidence="1">Uncharacterized protein</fullName>
    </submittedName>
</protein>
<sequence length="49" mass="5490">MVENSNPPEVSTDTNSNRLRAVQHFTIITSNANEHSFELKASVSLPYEN</sequence>
<dbReference type="HOGENOM" id="CLU_3143784_0_0_1"/>
<dbReference type="AlphaFoldDB" id="U9SSP1"/>
<accession>U9SSP1</accession>
<evidence type="ECO:0000313" key="1">
    <source>
        <dbReference type="EMBL" id="ERZ98121.1"/>
    </source>
</evidence>
<organism evidence="1">
    <name type="scientific">Rhizophagus irregularis (strain DAOM 181602 / DAOM 197198 / MUCL 43194)</name>
    <name type="common">Arbuscular mycorrhizal fungus</name>
    <name type="synonym">Glomus intraradices</name>
    <dbReference type="NCBI Taxonomy" id="747089"/>
    <lineage>
        <taxon>Eukaryota</taxon>
        <taxon>Fungi</taxon>
        <taxon>Fungi incertae sedis</taxon>
        <taxon>Mucoromycota</taxon>
        <taxon>Glomeromycotina</taxon>
        <taxon>Glomeromycetes</taxon>
        <taxon>Glomerales</taxon>
        <taxon>Glomeraceae</taxon>
        <taxon>Rhizophagus</taxon>
    </lineage>
</organism>
<reference evidence="1" key="1">
    <citation type="submission" date="2013-07" db="EMBL/GenBank/DDBJ databases">
        <title>The genome of an arbuscular mycorrhizal fungus provides insights into the evolution of the oldest plant symbiosis.</title>
        <authorList>
            <consortium name="DOE Joint Genome Institute"/>
            <person name="Tisserant E."/>
            <person name="Malbreil M."/>
            <person name="Kuo A."/>
            <person name="Kohler A."/>
            <person name="Symeonidi A."/>
            <person name="Balestrini R."/>
            <person name="Charron P."/>
            <person name="Duensing N."/>
            <person name="Frei-dit-Frey N."/>
            <person name="Gianinazzi-Pearson V."/>
            <person name="Gilbert B."/>
            <person name="Handa Y."/>
            <person name="Hijri M."/>
            <person name="Kaul R."/>
            <person name="Kawaguchi M."/>
            <person name="Krajinski F."/>
            <person name="Lammers P."/>
            <person name="Lapierre D."/>
            <person name="Masclaux F.G."/>
            <person name="Murat C."/>
            <person name="Morin E."/>
            <person name="Ndikumana S."/>
            <person name="Pagni M."/>
            <person name="Petitpierre D."/>
            <person name="Requena N."/>
            <person name="Rosikiewicz P."/>
            <person name="Riley R."/>
            <person name="Saito K."/>
            <person name="San Clemente H."/>
            <person name="Shapiro H."/>
            <person name="van Tuinen D."/>
            <person name="Becard G."/>
            <person name="Bonfante P."/>
            <person name="Paszkowski U."/>
            <person name="Shachar-Hill Y."/>
            <person name="Young J.P."/>
            <person name="Sanders I.R."/>
            <person name="Henrissat B."/>
            <person name="Rensing S.A."/>
            <person name="Grigoriev I.V."/>
            <person name="Corradi N."/>
            <person name="Roux C."/>
            <person name="Martin F."/>
        </authorList>
    </citation>
    <scope>NUCLEOTIDE SEQUENCE</scope>
    <source>
        <strain evidence="1">DAOM 197198</strain>
    </source>
</reference>
<gene>
    <name evidence="1" type="ORF">GLOINDRAFT_10874</name>
</gene>